<dbReference type="EMBL" id="JAZDUA010000361">
    <property type="protein sequence ID" value="KAK7793782.1"/>
    <property type="molecule type" value="Genomic_DNA"/>
</dbReference>
<gene>
    <name evidence="4" type="ORF">R5R35_013037</name>
</gene>
<evidence type="ECO:0000256" key="1">
    <source>
        <dbReference type="ARBA" id="ARBA00022737"/>
    </source>
</evidence>
<dbReference type="PANTHER" id="PTHR24171">
    <property type="entry name" value="ANKYRIN REPEAT DOMAIN-CONTAINING PROTEIN 39-RELATED"/>
    <property type="match status" value="1"/>
</dbReference>
<feature type="repeat" description="ANK" evidence="3">
    <location>
        <begin position="100"/>
        <end position="132"/>
    </location>
</feature>
<evidence type="ECO:0000313" key="5">
    <source>
        <dbReference type="Proteomes" id="UP001378592"/>
    </source>
</evidence>
<dbReference type="Pfam" id="PF00023">
    <property type="entry name" value="Ank"/>
    <property type="match status" value="1"/>
</dbReference>
<evidence type="ECO:0000256" key="2">
    <source>
        <dbReference type="ARBA" id="ARBA00023043"/>
    </source>
</evidence>
<organism evidence="4 5">
    <name type="scientific">Gryllus longicercus</name>
    <dbReference type="NCBI Taxonomy" id="2509291"/>
    <lineage>
        <taxon>Eukaryota</taxon>
        <taxon>Metazoa</taxon>
        <taxon>Ecdysozoa</taxon>
        <taxon>Arthropoda</taxon>
        <taxon>Hexapoda</taxon>
        <taxon>Insecta</taxon>
        <taxon>Pterygota</taxon>
        <taxon>Neoptera</taxon>
        <taxon>Polyneoptera</taxon>
        <taxon>Orthoptera</taxon>
        <taxon>Ensifera</taxon>
        <taxon>Gryllidea</taxon>
        <taxon>Grylloidea</taxon>
        <taxon>Gryllidae</taxon>
        <taxon>Gryllinae</taxon>
        <taxon>Gryllus</taxon>
    </lineage>
</organism>
<dbReference type="Proteomes" id="UP001378592">
    <property type="component" value="Unassembled WGS sequence"/>
</dbReference>
<dbReference type="InterPro" id="IPR036770">
    <property type="entry name" value="Ankyrin_rpt-contain_sf"/>
</dbReference>
<protein>
    <recommendedName>
        <fullName evidence="6">Ankyrin repeat domain-containing protein</fullName>
    </recommendedName>
</protein>
<keyword evidence="2 3" id="KW-0040">ANK repeat</keyword>
<feature type="repeat" description="ANK" evidence="3">
    <location>
        <begin position="33"/>
        <end position="65"/>
    </location>
</feature>
<dbReference type="SUPFAM" id="SSF48403">
    <property type="entry name" value="Ankyrin repeat"/>
    <property type="match status" value="1"/>
</dbReference>
<dbReference type="InterPro" id="IPR002110">
    <property type="entry name" value="Ankyrin_rpt"/>
</dbReference>
<comment type="caution">
    <text evidence="4">The sequence shown here is derived from an EMBL/GenBank/DDBJ whole genome shotgun (WGS) entry which is preliminary data.</text>
</comment>
<accession>A0AAN9VNR2</accession>
<keyword evidence="1" id="KW-0677">Repeat</keyword>
<evidence type="ECO:0008006" key="6">
    <source>
        <dbReference type="Google" id="ProtNLM"/>
    </source>
</evidence>
<keyword evidence="5" id="KW-1185">Reference proteome</keyword>
<dbReference type="Gene3D" id="1.25.40.20">
    <property type="entry name" value="Ankyrin repeat-containing domain"/>
    <property type="match status" value="2"/>
</dbReference>
<proteinExistence type="predicted"/>
<evidence type="ECO:0000256" key="3">
    <source>
        <dbReference type="PROSITE-ProRule" id="PRU00023"/>
    </source>
</evidence>
<evidence type="ECO:0000313" key="4">
    <source>
        <dbReference type="EMBL" id="KAK7793782.1"/>
    </source>
</evidence>
<reference evidence="4 5" key="1">
    <citation type="submission" date="2024-03" db="EMBL/GenBank/DDBJ databases">
        <title>The genome assembly and annotation of the cricket Gryllus longicercus Weissman &amp; Gray.</title>
        <authorList>
            <person name="Szrajer S."/>
            <person name="Gray D."/>
            <person name="Ylla G."/>
        </authorList>
    </citation>
    <scope>NUCLEOTIDE SEQUENCE [LARGE SCALE GENOMIC DNA]</scope>
    <source>
        <strain evidence="4">DAG 2021-001</strain>
        <tissue evidence="4">Whole body minus gut</tissue>
    </source>
</reference>
<sequence>MVGRLMAAAEAGDLEQILECLAAGVPIEATDSRRNTALHVAAGNGRWEVLEYLVCAGANVNARNRYGATPLHSAAYSDTSGTCTAALLNAGARINVVDADGWTPLHAAAAFTNSTSMQLLQSAGADPEARNSYGFKPLDLAFFRRLLEN</sequence>
<feature type="repeat" description="ANK" evidence="3">
    <location>
        <begin position="66"/>
        <end position="99"/>
    </location>
</feature>
<dbReference type="Pfam" id="PF12796">
    <property type="entry name" value="Ank_2"/>
    <property type="match status" value="1"/>
</dbReference>
<dbReference type="PROSITE" id="PS50297">
    <property type="entry name" value="ANK_REP_REGION"/>
    <property type="match status" value="3"/>
</dbReference>
<dbReference type="PROSITE" id="PS50088">
    <property type="entry name" value="ANK_REPEAT"/>
    <property type="match status" value="3"/>
</dbReference>
<dbReference type="SMART" id="SM00248">
    <property type="entry name" value="ANK"/>
    <property type="match status" value="3"/>
</dbReference>
<name>A0AAN9VNR2_9ORTH</name>
<dbReference type="AlphaFoldDB" id="A0AAN9VNR2"/>